<reference evidence="2" key="1">
    <citation type="submission" date="2022-11" db="EMBL/GenBank/DDBJ databases">
        <authorList>
            <person name="Petersen C."/>
        </authorList>
    </citation>
    <scope>NUCLEOTIDE SEQUENCE</scope>
    <source>
        <strain evidence="2">IBT 16849</strain>
    </source>
</reference>
<dbReference type="PANTHER" id="PTHR37538">
    <property type="entry name" value="BTB DOMAIN-CONTAINING PROTEIN"/>
    <property type="match status" value="1"/>
</dbReference>
<evidence type="ECO:0000313" key="2">
    <source>
        <dbReference type="EMBL" id="KAJ5188741.1"/>
    </source>
</evidence>
<gene>
    <name evidence="2" type="ORF">N7472_007755</name>
</gene>
<dbReference type="PANTHER" id="PTHR37538:SF1">
    <property type="entry name" value="BTB DOMAIN-CONTAINING PROTEIN"/>
    <property type="match status" value="1"/>
</dbReference>
<proteinExistence type="predicted"/>
<evidence type="ECO:0000313" key="3">
    <source>
        <dbReference type="Proteomes" id="UP001150879"/>
    </source>
</evidence>
<dbReference type="OrthoDB" id="3594103at2759"/>
<reference evidence="2" key="2">
    <citation type="journal article" date="2023" name="IMA Fungus">
        <title>Comparative genomic study of the Penicillium genus elucidates a diverse pangenome and 15 lateral gene transfer events.</title>
        <authorList>
            <person name="Petersen C."/>
            <person name="Sorensen T."/>
            <person name="Nielsen M.R."/>
            <person name="Sondergaard T.E."/>
            <person name="Sorensen J.L."/>
            <person name="Fitzpatrick D.A."/>
            <person name="Frisvad J.C."/>
            <person name="Nielsen K.L."/>
        </authorList>
    </citation>
    <scope>NUCLEOTIDE SEQUENCE</scope>
    <source>
        <strain evidence="2">IBT 16849</strain>
    </source>
</reference>
<feature type="compositionally biased region" description="Acidic residues" evidence="1">
    <location>
        <begin position="314"/>
        <end position="324"/>
    </location>
</feature>
<accession>A0A9W9M3W5</accession>
<keyword evidence="3" id="KW-1185">Reference proteome</keyword>
<feature type="region of interest" description="Disordered" evidence="1">
    <location>
        <begin position="314"/>
        <end position="355"/>
    </location>
</feature>
<dbReference type="Proteomes" id="UP001150879">
    <property type="component" value="Unassembled WGS sequence"/>
</dbReference>
<dbReference type="InterPro" id="IPR011333">
    <property type="entry name" value="SKP1/BTB/POZ_sf"/>
</dbReference>
<evidence type="ECO:0000256" key="1">
    <source>
        <dbReference type="SAM" id="MobiDB-lite"/>
    </source>
</evidence>
<protein>
    <recommendedName>
        <fullName evidence="4">BTB domain-containing protein</fullName>
    </recommendedName>
</protein>
<evidence type="ECO:0008006" key="4">
    <source>
        <dbReference type="Google" id="ProtNLM"/>
    </source>
</evidence>
<dbReference type="EMBL" id="JAPQKP010000005">
    <property type="protein sequence ID" value="KAJ5188741.1"/>
    <property type="molecule type" value="Genomic_DNA"/>
</dbReference>
<sequence>MSTKRSDGQAGEEAESPSQRFPKVGYNQPSSSLYELPTATLIIGDKRYIISSLYLQNYPVFRNMALSNHIWLSGVPADIGHTLVHFLCTGAYETIDSPLFEHQTYVEREYERSVQVYHACRKYGLPDLETLAEKYIEYFGKTLTTVELMNSTREAFSLLPKDEIWLPKYVKKVLRQEFVSENPPPNIREIANHGIGEKSELFGTAVMVAVIDILSIQVQQCVKTHKVHLDSLEAEGDTEPEYVAASDAGTGEHVMWPQEPASVEADVVNGLPITPGESAVDDDPGSSAQARMTGWTGVLNKNFAYVPLYEEAAPEEPVLEEEAAPEPAAEPAWEEEAVPEPAAEPAWEEEAVPEPVPEEAIAQEPVAEVIADQTIWDSPLVPNSSLYAGWKDLSFMRKKKRTKKLRAKGLPIPDEKGIISVAV</sequence>
<name>A0A9W9M3W5_9EURO</name>
<dbReference type="AlphaFoldDB" id="A0A9W9M3W5"/>
<dbReference type="Gene3D" id="3.30.710.10">
    <property type="entry name" value="Potassium Channel Kv1.1, Chain A"/>
    <property type="match status" value="1"/>
</dbReference>
<feature type="region of interest" description="Disordered" evidence="1">
    <location>
        <begin position="1"/>
        <end position="23"/>
    </location>
</feature>
<comment type="caution">
    <text evidence="2">The sequence shown here is derived from an EMBL/GenBank/DDBJ whole genome shotgun (WGS) entry which is preliminary data.</text>
</comment>
<organism evidence="2 3">
    <name type="scientific">Penicillium cf. griseofulvum</name>
    <dbReference type="NCBI Taxonomy" id="2972120"/>
    <lineage>
        <taxon>Eukaryota</taxon>
        <taxon>Fungi</taxon>
        <taxon>Dikarya</taxon>
        <taxon>Ascomycota</taxon>
        <taxon>Pezizomycotina</taxon>
        <taxon>Eurotiomycetes</taxon>
        <taxon>Eurotiomycetidae</taxon>
        <taxon>Eurotiales</taxon>
        <taxon>Aspergillaceae</taxon>
        <taxon>Penicillium</taxon>
    </lineage>
</organism>